<dbReference type="AlphaFoldDB" id="A0A517YVL9"/>
<protein>
    <submittedName>
        <fullName evidence="2">Uncharacterized protein</fullName>
    </submittedName>
</protein>
<dbReference type="RefSeq" id="WP_145077975.1">
    <property type="nucleotide sequence ID" value="NZ_CP036425.1"/>
</dbReference>
<feature type="compositionally biased region" description="Basic and acidic residues" evidence="1">
    <location>
        <begin position="225"/>
        <end position="236"/>
    </location>
</feature>
<feature type="region of interest" description="Disordered" evidence="1">
    <location>
        <begin position="210"/>
        <end position="304"/>
    </location>
</feature>
<feature type="compositionally biased region" description="Basic and acidic residues" evidence="1">
    <location>
        <begin position="261"/>
        <end position="277"/>
    </location>
</feature>
<gene>
    <name evidence="2" type="ORF">KS4_23410</name>
</gene>
<dbReference type="KEGG" id="pcor:KS4_23410"/>
<evidence type="ECO:0000313" key="2">
    <source>
        <dbReference type="EMBL" id="QDU34274.1"/>
    </source>
</evidence>
<dbReference type="EMBL" id="CP036425">
    <property type="protein sequence ID" value="QDU34274.1"/>
    <property type="molecule type" value="Genomic_DNA"/>
</dbReference>
<proteinExistence type="predicted"/>
<evidence type="ECO:0000313" key="3">
    <source>
        <dbReference type="Proteomes" id="UP000317369"/>
    </source>
</evidence>
<keyword evidence="3" id="KW-1185">Reference proteome</keyword>
<sequence>MEDLNNQEISQETEDSEFDFDALSFDEEIDGLHNDEDDSGDELDDSSEPEDTEDDDVEIAENDSDDQDDSGDSDLRDTDLGKQIQKVQMRNANLEKGMDKLTKLVESLANRQSAPAESPVTDTQSTPDTETPASVADLSQIKFVDEDGVPRPEAQAEALAIIQQGLAQENREFQQGLLDRVKSLNDETRSTVDQVKQEKAVQQHWQEYAKQHPSVGSKGGQELWSKAKELANKEEPNGSPEELGAIARTYLRQLTKQAEAAAKKNESKSKPKSKTTEGTKSTRTKGAKSTRQANKNNFDEMSDDELLREAQIEFGNDGLL</sequence>
<reference evidence="2 3" key="1">
    <citation type="submission" date="2019-02" db="EMBL/GenBank/DDBJ databases">
        <title>Deep-cultivation of Planctomycetes and their phenomic and genomic characterization uncovers novel biology.</title>
        <authorList>
            <person name="Wiegand S."/>
            <person name="Jogler M."/>
            <person name="Boedeker C."/>
            <person name="Pinto D."/>
            <person name="Vollmers J."/>
            <person name="Rivas-Marin E."/>
            <person name="Kohn T."/>
            <person name="Peeters S.H."/>
            <person name="Heuer A."/>
            <person name="Rast P."/>
            <person name="Oberbeckmann S."/>
            <person name="Bunk B."/>
            <person name="Jeske O."/>
            <person name="Meyerdierks A."/>
            <person name="Storesund J.E."/>
            <person name="Kallscheuer N."/>
            <person name="Luecker S."/>
            <person name="Lage O.M."/>
            <person name="Pohl T."/>
            <person name="Merkel B.J."/>
            <person name="Hornburger P."/>
            <person name="Mueller R.-W."/>
            <person name="Bruemmer F."/>
            <person name="Labrenz M."/>
            <person name="Spormann A.M."/>
            <person name="Op den Camp H."/>
            <person name="Overmann J."/>
            <person name="Amann R."/>
            <person name="Jetten M.S.M."/>
            <person name="Mascher T."/>
            <person name="Medema M.H."/>
            <person name="Devos D.P."/>
            <person name="Kaster A.-K."/>
            <person name="Ovreas L."/>
            <person name="Rohde M."/>
            <person name="Galperin M.Y."/>
            <person name="Jogler C."/>
        </authorList>
    </citation>
    <scope>NUCLEOTIDE SEQUENCE [LARGE SCALE GENOMIC DNA]</scope>
    <source>
        <strain evidence="2 3">KS4</strain>
    </source>
</reference>
<dbReference type="Proteomes" id="UP000317369">
    <property type="component" value="Chromosome"/>
</dbReference>
<evidence type="ECO:0000256" key="1">
    <source>
        <dbReference type="SAM" id="MobiDB-lite"/>
    </source>
</evidence>
<name>A0A517YVL9_9BACT</name>
<feature type="compositionally biased region" description="Acidic residues" evidence="1">
    <location>
        <begin position="1"/>
        <end position="72"/>
    </location>
</feature>
<feature type="region of interest" description="Disordered" evidence="1">
    <location>
        <begin position="1"/>
        <end position="134"/>
    </location>
</feature>
<accession>A0A517YVL9</accession>
<organism evidence="2 3">
    <name type="scientific">Poriferisphaera corsica</name>
    <dbReference type="NCBI Taxonomy" id="2528020"/>
    <lineage>
        <taxon>Bacteria</taxon>
        <taxon>Pseudomonadati</taxon>
        <taxon>Planctomycetota</taxon>
        <taxon>Phycisphaerae</taxon>
        <taxon>Phycisphaerales</taxon>
        <taxon>Phycisphaeraceae</taxon>
        <taxon>Poriferisphaera</taxon>
    </lineage>
</organism>
<feature type="compositionally biased region" description="Polar residues" evidence="1">
    <location>
        <begin position="109"/>
        <end position="132"/>
    </location>
</feature>